<organism evidence="4 5">
    <name type="scientific">Dreissena polymorpha</name>
    <name type="common">Zebra mussel</name>
    <name type="synonym">Mytilus polymorpha</name>
    <dbReference type="NCBI Taxonomy" id="45954"/>
    <lineage>
        <taxon>Eukaryota</taxon>
        <taxon>Metazoa</taxon>
        <taxon>Spiralia</taxon>
        <taxon>Lophotrochozoa</taxon>
        <taxon>Mollusca</taxon>
        <taxon>Bivalvia</taxon>
        <taxon>Autobranchia</taxon>
        <taxon>Heteroconchia</taxon>
        <taxon>Euheterodonta</taxon>
        <taxon>Imparidentia</taxon>
        <taxon>Neoheterodontei</taxon>
        <taxon>Myida</taxon>
        <taxon>Dreissenoidea</taxon>
        <taxon>Dreissenidae</taxon>
        <taxon>Dreissena</taxon>
    </lineage>
</organism>
<accession>A0A9D4EXY6</accession>
<comment type="caution">
    <text evidence="4">The sequence shown here is derived from an EMBL/GenBank/DDBJ whole genome shotgun (WGS) entry which is preliminary data.</text>
</comment>
<evidence type="ECO:0000259" key="3">
    <source>
        <dbReference type="PROSITE" id="PS50158"/>
    </source>
</evidence>
<dbReference type="AlphaFoldDB" id="A0A9D4EXY6"/>
<evidence type="ECO:0000256" key="1">
    <source>
        <dbReference type="PROSITE-ProRule" id="PRU00047"/>
    </source>
</evidence>
<dbReference type="SUPFAM" id="SSF57756">
    <property type="entry name" value="Retrovirus zinc finger-like domains"/>
    <property type="match status" value="1"/>
</dbReference>
<dbReference type="InterPro" id="IPR001878">
    <property type="entry name" value="Znf_CCHC"/>
</dbReference>
<name>A0A9D4EXY6_DREPO</name>
<keyword evidence="1" id="KW-0479">Metal-binding</keyword>
<dbReference type="PROSITE" id="PS50158">
    <property type="entry name" value="ZF_CCHC"/>
    <property type="match status" value="1"/>
</dbReference>
<feature type="compositionally biased region" description="Polar residues" evidence="2">
    <location>
        <begin position="151"/>
        <end position="165"/>
    </location>
</feature>
<dbReference type="SMART" id="SM00343">
    <property type="entry name" value="ZnF_C2HC"/>
    <property type="match status" value="1"/>
</dbReference>
<keyword evidence="1" id="KW-0862">Zinc</keyword>
<proteinExistence type="predicted"/>
<dbReference type="EMBL" id="JAIWYP010000008">
    <property type="protein sequence ID" value="KAH3787898.1"/>
    <property type="molecule type" value="Genomic_DNA"/>
</dbReference>
<reference evidence="4" key="2">
    <citation type="submission" date="2020-11" db="EMBL/GenBank/DDBJ databases">
        <authorList>
            <person name="McCartney M.A."/>
            <person name="Auch B."/>
            <person name="Kono T."/>
            <person name="Mallez S."/>
            <person name="Becker A."/>
            <person name="Gohl D.M."/>
            <person name="Silverstein K.A.T."/>
            <person name="Koren S."/>
            <person name="Bechman K.B."/>
            <person name="Herman A."/>
            <person name="Abrahante J.E."/>
            <person name="Garbe J."/>
        </authorList>
    </citation>
    <scope>NUCLEOTIDE SEQUENCE</scope>
    <source>
        <strain evidence="4">Duluth1</strain>
        <tissue evidence="4">Whole animal</tissue>
    </source>
</reference>
<protein>
    <recommendedName>
        <fullName evidence="3">CCHC-type domain-containing protein</fullName>
    </recommendedName>
</protein>
<dbReference type="GO" id="GO:0003676">
    <property type="term" value="F:nucleic acid binding"/>
    <property type="evidence" value="ECO:0007669"/>
    <property type="project" value="InterPro"/>
</dbReference>
<gene>
    <name evidence="4" type="ORF">DPMN_166029</name>
</gene>
<dbReference type="GO" id="GO:0008270">
    <property type="term" value="F:zinc ion binding"/>
    <property type="evidence" value="ECO:0007669"/>
    <property type="project" value="UniProtKB-KW"/>
</dbReference>
<evidence type="ECO:0000313" key="5">
    <source>
        <dbReference type="Proteomes" id="UP000828390"/>
    </source>
</evidence>
<feature type="region of interest" description="Disordered" evidence="2">
    <location>
        <begin position="116"/>
        <end position="175"/>
    </location>
</feature>
<sequence>MNMMKIYSHVQSACAAAPRYAQESEQEELRWVHKVKNAPTADEGSGSAVDKLTQVVEKLLDAVERLSNSFGSSGVDPCVRQPGKPFQNEVYAEYPVEGPYPRNVRNRWYNDQRQDKFPVGAGGGGSRGHRNQYAYGRGHGPNAHEIGAGNRLNNRYHSGYQNSNFRPERSKRGRYGSNWGEYPGMARRGISCFKCGGFGHFQRNCLENTKSVAKHNEVLSLERGGPQHAKDVHDADPLLLPTVPDVVRDPGMVIGESTEGDHGDSVCVDAFRVQRVAVLSAEAASREAARKLTTNRADQVAAEVAHGGAIRQAVGEMAKPATGDKAKPTAGYVDPAGVTVADRRNSASGCCITATDRRCRASGYGVTSEDRLKCATGYEVAAVDCRGGGASGCRVTPDYSWEVGVQRPVRRGSRGWRPSSSRRWERSHRWKLGWRPEFLTSKICTA</sequence>
<evidence type="ECO:0000256" key="2">
    <source>
        <dbReference type="SAM" id="MobiDB-lite"/>
    </source>
</evidence>
<dbReference type="InterPro" id="IPR036875">
    <property type="entry name" value="Znf_CCHC_sf"/>
</dbReference>
<dbReference type="Proteomes" id="UP000828390">
    <property type="component" value="Unassembled WGS sequence"/>
</dbReference>
<keyword evidence="1" id="KW-0863">Zinc-finger</keyword>
<keyword evidence="5" id="KW-1185">Reference proteome</keyword>
<evidence type="ECO:0000313" key="4">
    <source>
        <dbReference type="EMBL" id="KAH3787898.1"/>
    </source>
</evidence>
<feature type="domain" description="CCHC-type" evidence="3">
    <location>
        <begin position="192"/>
        <end position="205"/>
    </location>
</feature>
<reference evidence="4" key="1">
    <citation type="journal article" date="2019" name="bioRxiv">
        <title>The Genome of the Zebra Mussel, Dreissena polymorpha: A Resource for Invasive Species Research.</title>
        <authorList>
            <person name="McCartney M.A."/>
            <person name="Auch B."/>
            <person name="Kono T."/>
            <person name="Mallez S."/>
            <person name="Zhang Y."/>
            <person name="Obille A."/>
            <person name="Becker A."/>
            <person name="Abrahante J.E."/>
            <person name="Garbe J."/>
            <person name="Badalamenti J.P."/>
            <person name="Herman A."/>
            <person name="Mangelson H."/>
            <person name="Liachko I."/>
            <person name="Sullivan S."/>
            <person name="Sone E.D."/>
            <person name="Koren S."/>
            <person name="Silverstein K.A.T."/>
            <person name="Beckman K.B."/>
            <person name="Gohl D.M."/>
        </authorList>
    </citation>
    <scope>NUCLEOTIDE SEQUENCE</scope>
    <source>
        <strain evidence="4">Duluth1</strain>
        <tissue evidence="4">Whole animal</tissue>
    </source>
</reference>